<dbReference type="InterPro" id="IPR018060">
    <property type="entry name" value="HTH_AraC"/>
</dbReference>
<dbReference type="InterPro" id="IPR009057">
    <property type="entry name" value="Homeodomain-like_sf"/>
</dbReference>
<keyword evidence="2" id="KW-0238">DNA-binding</keyword>
<dbReference type="AlphaFoldDB" id="A0A6M1LF43"/>
<dbReference type="RefSeq" id="WP_164692580.1">
    <property type="nucleotide sequence ID" value="NZ_JAAIKB010000001.1"/>
</dbReference>
<dbReference type="PROSITE" id="PS00041">
    <property type="entry name" value="HTH_ARAC_FAMILY_1"/>
    <property type="match status" value="1"/>
</dbReference>
<dbReference type="PANTHER" id="PTHR46796:SF14">
    <property type="entry name" value="TRANSCRIPTIONAL REGULATORY PROTEIN"/>
    <property type="match status" value="1"/>
</dbReference>
<dbReference type="EMBL" id="JAAIKB010000001">
    <property type="protein sequence ID" value="NGM18699.1"/>
    <property type="molecule type" value="Genomic_DNA"/>
</dbReference>
<dbReference type="PANTHER" id="PTHR46796">
    <property type="entry name" value="HTH-TYPE TRANSCRIPTIONAL ACTIVATOR RHAS-RELATED"/>
    <property type="match status" value="1"/>
</dbReference>
<reference evidence="6 7" key="1">
    <citation type="submission" date="2020-02" db="EMBL/GenBank/DDBJ databases">
        <authorList>
            <person name="Kim H.M."/>
            <person name="Jeon C.O."/>
        </authorList>
    </citation>
    <scope>NUCLEOTIDE SEQUENCE [LARGE SCALE GENOMIC DNA]</scope>
    <source>
        <strain evidence="6 7">PeD5</strain>
    </source>
</reference>
<dbReference type="SMART" id="SM00342">
    <property type="entry name" value="HTH_ARAC"/>
    <property type="match status" value="1"/>
</dbReference>
<feature type="compositionally biased region" description="Polar residues" evidence="4">
    <location>
        <begin position="167"/>
        <end position="187"/>
    </location>
</feature>
<evidence type="ECO:0000256" key="2">
    <source>
        <dbReference type="ARBA" id="ARBA00023125"/>
    </source>
</evidence>
<dbReference type="SUPFAM" id="SSF46689">
    <property type="entry name" value="Homeodomain-like"/>
    <property type="match status" value="2"/>
</dbReference>
<keyword evidence="1" id="KW-0805">Transcription regulation</keyword>
<dbReference type="PROSITE" id="PS01124">
    <property type="entry name" value="HTH_ARAC_FAMILY_2"/>
    <property type="match status" value="1"/>
</dbReference>
<comment type="caution">
    <text evidence="6">The sequence shown here is derived from an EMBL/GenBank/DDBJ whole genome shotgun (WGS) entry which is preliminary data.</text>
</comment>
<sequence>MPAGTRPFHLLAEAIAQLRDGDARLLREHHAAALVMLADATALLSAGAQQPALRGGLAPWQMRRLTHYIDTHLQDALGIPVLAAIARLSPAHFCRAFKVSFGRTPHSYVLHRRLECAQRLMLTTEASLAQIALDCGLFDQAHLSRVFRRATGTTPNAWRRQHRRPATTETPNGTATLSKNQAAMQAA</sequence>
<dbReference type="InterPro" id="IPR018062">
    <property type="entry name" value="HTH_AraC-typ_CS"/>
</dbReference>
<feature type="region of interest" description="Disordered" evidence="4">
    <location>
        <begin position="153"/>
        <end position="187"/>
    </location>
</feature>
<evidence type="ECO:0000256" key="1">
    <source>
        <dbReference type="ARBA" id="ARBA00023015"/>
    </source>
</evidence>
<gene>
    <name evidence="6" type="ORF">G3576_01650</name>
</gene>
<evidence type="ECO:0000259" key="5">
    <source>
        <dbReference type="PROSITE" id="PS01124"/>
    </source>
</evidence>
<accession>A0A6M1LF43</accession>
<dbReference type="Proteomes" id="UP000475385">
    <property type="component" value="Unassembled WGS sequence"/>
</dbReference>
<dbReference type="Pfam" id="PF12833">
    <property type="entry name" value="HTH_18"/>
    <property type="match status" value="1"/>
</dbReference>
<dbReference type="Gene3D" id="1.10.10.60">
    <property type="entry name" value="Homeodomain-like"/>
    <property type="match status" value="1"/>
</dbReference>
<organism evidence="6 7">
    <name type="scientific">Falsiroseomonas algicola</name>
    <dbReference type="NCBI Taxonomy" id="2716930"/>
    <lineage>
        <taxon>Bacteria</taxon>
        <taxon>Pseudomonadati</taxon>
        <taxon>Pseudomonadota</taxon>
        <taxon>Alphaproteobacteria</taxon>
        <taxon>Acetobacterales</taxon>
        <taxon>Roseomonadaceae</taxon>
        <taxon>Falsiroseomonas</taxon>
    </lineage>
</organism>
<reference evidence="6 7" key="2">
    <citation type="submission" date="2020-03" db="EMBL/GenBank/DDBJ databases">
        <title>Roseomonas stagni sp. nov., isolated from pond water in Japan.</title>
        <authorList>
            <person name="Furuhata K."/>
            <person name="Miyamoto H."/>
            <person name="Goto K."/>
        </authorList>
    </citation>
    <scope>NUCLEOTIDE SEQUENCE [LARGE SCALE GENOMIC DNA]</scope>
    <source>
        <strain evidence="6 7">PeD5</strain>
    </source>
</reference>
<evidence type="ECO:0000313" key="7">
    <source>
        <dbReference type="Proteomes" id="UP000475385"/>
    </source>
</evidence>
<name>A0A6M1LF43_9PROT</name>
<dbReference type="InterPro" id="IPR050204">
    <property type="entry name" value="AraC_XylS_family_regulators"/>
</dbReference>
<proteinExistence type="predicted"/>
<dbReference type="GO" id="GO:0043565">
    <property type="term" value="F:sequence-specific DNA binding"/>
    <property type="evidence" value="ECO:0007669"/>
    <property type="project" value="InterPro"/>
</dbReference>
<evidence type="ECO:0000313" key="6">
    <source>
        <dbReference type="EMBL" id="NGM18699.1"/>
    </source>
</evidence>
<protein>
    <submittedName>
        <fullName evidence="6">Helix-turn-helix transcriptional regulator</fullName>
    </submittedName>
</protein>
<keyword evidence="3" id="KW-0804">Transcription</keyword>
<dbReference type="GO" id="GO:0003700">
    <property type="term" value="F:DNA-binding transcription factor activity"/>
    <property type="evidence" value="ECO:0007669"/>
    <property type="project" value="InterPro"/>
</dbReference>
<evidence type="ECO:0000256" key="3">
    <source>
        <dbReference type="ARBA" id="ARBA00023163"/>
    </source>
</evidence>
<keyword evidence="7" id="KW-1185">Reference proteome</keyword>
<feature type="domain" description="HTH araC/xylS-type" evidence="5">
    <location>
        <begin position="63"/>
        <end position="161"/>
    </location>
</feature>
<evidence type="ECO:0000256" key="4">
    <source>
        <dbReference type="SAM" id="MobiDB-lite"/>
    </source>
</evidence>